<dbReference type="OrthoDB" id="5296287at2759"/>
<dbReference type="HOGENOM" id="CLU_1555254_0_0_1"/>
<dbReference type="eggNOG" id="KOG0255">
    <property type="taxonomic scope" value="Eukaryota"/>
</dbReference>
<name>M7T324_EUTLA</name>
<evidence type="ECO:0000313" key="6">
    <source>
        <dbReference type="EMBL" id="EMR70972.1"/>
    </source>
</evidence>
<dbReference type="KEGG" id="ela:UCREL1_1996"/>
<dbReference type="GO" id="GO:0022857">
    <property type="term" value="F:transmembrane transporter activity"/>
    <property type="evidence" value="ECO:0007669"/>
    <property type="project" value="TreeGrafter"/>
</dbReference>
<dbReference type="Gene3D" id="1.20.1250.20">
    <property type="entry name" value="MFS general substrate transporter like domains"/>
    <property type="match status" value="1"/>
</dbReference>
<comment type="subcellular location">
    <subcellularLocation>
        <location evidence="1">Membrane</location>
        <topology evidence="1">Multi-pass membrane protein</topology>
    </subcellularLocation>
</comment>
<dbReference type="EMBL" id="KB705736">
    <property type="protein sequence ID" value="EMR70972.1"/>
    <property type="molecule type" value="Genomic_DNA"/>
</dbReference>
<dbReference type="InterPro" id="IPR036259">
    <property type="entry name" value="MFS_trans_sf"/>
</dbReference>
<feature type="transmembrane region" description="Helical" evidence="5">
    <location>
        <begin position="103"/>
        <end position="123"/>
    </location>
</feature>
<gene>
    <name evidence="6" type="ORF">UCREL1_1996</name>
</gene>
<keyword evidence="2 5" id="KW-0812">Transmembrane</keyword>
<evidence type="ECO:0000313" key="7">
    <source>
        <dbReference type="Proteomes" id="UP000012174"/>
    </source>
</evidence>
<feature type="transmembrane region" description="Helical" evidence="5">
    <location>
        <begin position="144"/>
        <end position="163"/>
    </location>
</feature>
<dbReference type="SUPFAM" id="SSF103473">
    <property type="entry name" value="MFS general substrate transporter"/>
    <property type="match status" value="1"/>
</dbReference>
<accession>M7T324</accession>
<organism evidence="6 7">
    <name type="scientific">Eutypa lata (strain UCR-EL1)</name>
    <name type="common">Grapevine dieback disease fungus</name>
    <name type="synonym">Eutypa armeniacae</name>
    <dbReference type="NCBI Taxonomy" id="1287681"/>
    <lineage>
        <taxon>Eukaryota</taxon>
        <taxon>Fungi</taxon>
        <taxon>Dikarya</taxon>
        <taxon>Ascomycota</taxon>
        <taxon>Pezizomycotina</taxon>
        <taxon>Sordariomycetes</taxon>
        <taxon>Xylariomycetidae</taxon>
        <taxon>Xylariales</taxon>
        <taxon>Diatrypaceae</taxon>
        <taxon>Eutypa</taxon>
    </lineage>
</organism>
<dbReference type="Proteomes" id="UP000012174">
    <property type="component" value="Unassembled WGS sequence"/>
</dbReference>
<evidence type="ECO:0000256" key="3">
    <source>
        <dbReference type="ARBA" id="ARBA00022989"/>
    </source>
</evidence>
<dbReference type="AlphaFoldDB" id="M7T324"/>
<dbReference type="GO" id="GO:0016020">
    <property type="term" value="C:membrane"/>
    <property type="evidence" value="ECO:0007669"/>
    <property type="project" value="UniProtKB-SubCell"/>
</dbReference>
<sequence>MVLIGLTNKETSHKVLLQKKTSRLRHELARGDLKSCYDDSNQRSRKRVLLTSLIRPLRMLVLSLVFFLSLYIAFAFGVVYLLYTTIPAVFEETYGFDPSTSGLVYLSLGVGNVLGWVVVTFFLDRSVIRQARANEGVFVPEMRLTIRIYFGLFLPITLFWYGWSSFYATHWV</sequence>
<evidence type="ECO:0000256" key="5">
    <source>
        <dbReference type="SAM" id="Phobius"/>
    </source>
</evidence>
<dbReference type="PANTHER" id="PTHR23502">
    <property type="entry name" value="MAJOR FACILITATOR SUPERFAMILY"/>
    <property type="match status" value="1"/>
</dbReference>
<proteinExistence type="predicted"/>
<evidence type="ECO:0000256" key="2">
    <source>
        <dbReference type="ARBA" id="ARBA00022692"/>
    </source>
</evidence>
<keyword evidence="4 5" id="KW-0472">Membrane</keyword>
<reference evidence="7" key="1">
    <citation type="journal article" date="2013" name="Genome Announc.">
        <title>Draft genome sequence of the grapevine dieback fungus Eutypa lata UCR-EL1.</title>
        <authorList>
            <person name="Blanco-Ulate B."/>
            <person name="Rolshausen P.E."/>
            <person name="Cantu D."/>
        </authorList>
    </citation>
    <scope>NUCLEOTIDE SEQUENCE [LARGE SCALE GENOMIC DNA]</scope>
    <source>
        <strain evidence="7">UCR-EL1</strain>
    </source>
</reference>
<keyword evidence="7" id="KW-1185">Reference proteome</keyword>
<dbReference type="PANTHER" id="PTHR23502:SF33">
    <property type="entry name" value="MAJOR FACILITATOR SUPERFAMILY (MFS) PROFILE DOMAIN-CONTAINING PROTEIN-RELATED"/>
    <property type="match status" value="1"/>
</dbReference>
<keyword evidence="3 5" id="KW-1133">Transmembrane helix</keyword>
<evidence type="ECO:0000256" key="4">
    <source>
        <dbReference type="ARBA" id="ARBA00023136"/>
    </source>
</evidence>
<evidence type="ECO:0000256" key="1">
    <source>
        <dbReference type="ARBA" id="ARBA00004141"/>
    </source>
</evidence>
<feature type="transmembrane region" description="Helical" evidence="5">
    <location>
        <begin position="59"/>
        <end position="83"/>
    </location>
</feature>
<protein>
    <submittedName>
        <fullName evidence="6">Putative major facilitator superfamily transporter multidrug resistance protein</fullName>
    </submittedName>
</protein>
<dbReference type="OMA" id="FYERMAL"/>